<proteinExistence type="predicted"/>
<keyword evidence="2" id="KW-1185">Reference proteome</keyword>
<evidence type="ECO:0000313" key="2">
    <source>
        <dbReference type="Proteomes" id="UP000664203"/>
    </source>
</evidence>
<accession>A0A8H3J857</accession>
<dbReference type="AlphaFoldDB" id="A0A8H3J857"/>
<comment type="caution">
    <text evidence="1">The sequence shown here is derived from an EMBL/GenBank/DDBJ whole genome shotgun (WGS) entry which is preliminary data.</text>
</comment>
<dbReference type="EMBL" id="CAJPDR010000733">
    <property type="protein sequence ID" value="CAF9942269.1"/>
    <property type="molecule type" value="Genomic_DNA"/>
</dbReference>
<name>A0A8H3J857_9LECA</name>
<reference evidence="1" key="1">
    <citation type="submission" date="2021-03" db="EMBL/GenBank/DDBJ databases">
        <authorList>
            <person name="Tagirdzhanova G."/>
        </authorList>
    </citation>
    <scope>NUCLEOTIDE SEQUENCE</scope>
</reference>
<dbReference type="OrthoDB" id="10457493at2759"/>
<dbReference type="Proteomes" id="UP000664203">
    <property type="component" value="Unassembled WGS sequence"/>
</dbReference>
<protein>
    <submittedName>
        <fullName evidence="1">Uncharacterized protein</fullName>
    </submittedName>
</protein>
<gene>
    <name evidence="1" type="ORF">ALECFALPRED_009641</name>
</gene>
<organism evidence="1 2">
    <name type="scientific">Alectoria fallacina</name>
    <dbReference type="NCBI Taxonomy" id="1903189"/>
    <lineage>
        <taxon>Eukaryota</taxon>
        <taxon>Fungi</taxon>
        <taxon>Dikarya</taxon>
        <taxon>Ascomycota</taxon>
        <taxon>Pezizomycotina</taxon>
        <taxon>Lecanoromycetes</taxon>
        <taxon>OSLEUM clade</taxon>
        <taxon>Lecanoromycetidae</taxon>
        <taxon>Lecanorales</taxon>
        <taxon>Lecanorineae</taxon>
        <taxon>Parmeliaceae</taxon>
        <taxon>Alectoria</taxon>
    </lineage>
</organism>
<sequence>MLEDLEVVARVDVDVVSAPDKIDERDVDDDSLLEDTEALVTVDIMLKLFGAGEDRIDDVSTFEEAIVVVDVVSIFDEVVEVWIDDDLLLEDMRDVLSVDNDVVMKAFELGEDVSNDDSVPEDIEEVVRVDDNVVLEPSEVDGDKIDDTPTFEDMETVASIDVDVVSGLDEVDEKSVDDDPALEAVRDVVNVGIVVIPRLDRVPELPGVLAVVCVSTTGTVLVGREDTEKESTLEEGPRPKIASNIENMNDESFGGRVDVGLALEGVGDAVAIVVVPRPDMAAESSLPPVEDELLCGYDLEG</sequence>
<evidence type="ECO:0000313" key="1">
    <source>
        <dbReference type="EMBL" id="CAF9942269.1"/>
    </source>
</evidence>